<evidence type="ECO:0000256" key="2">
    <source>
        <dbReference type="ARBA" id="ARBA00008017"/>
    </source>
</evidence>
<evidence type="ECO:0000259" key="9">
    <source>
        <dbReference type="PROSITE" id="PS50222"/>
    </source>
</evidence>
<dbReference type="InterPro" id="IPR010920">
    <property type="entry name" value="LSM_dom_sf"/>
</dbReference>
<dbReference type="GO" id="GO:0005789">
    <property type="term" value="C:endoplasmic reticulum membrane"/>
    <property type="evidence" value="ECO:0007669"/>
    <property type="project" value="UniProtKB-SubCell"/>
</dbReference>
<dbReference type="GO" id="GO:0006874">
    <property type="term" value="P:intracellular calcium ion homeostasis"/>
    <property type="evidence" value="ECO:0007669"/>
    <property type="project" value="TreeGrafter"/>
</dbReference>
<dbReference type="Pfam" id="PF25886">
    <property type="entry name" value="Msy1"/>
    <property type="match status" value="1"/>
</dbReference>
<dbReference type="Gene3D" id="2.30.30.60">
    <property type="match status" value="1"/>
</dbReference>
<dbReference type="SUPFAM" id="SSF50182">
    <property type="entry name" value="Sm-like ribonucleoproteins"/>
    <property type="match status" value="1"/>
</dbReference>
<evidence type="ECO:0000256" key="6">
    <source>
        <dbReference type="PIRNR" id="PIRNR017209"/>
    </source>
</evidence>
<evidence type="ECO:0000256" key="1">
    <source>
        <dbReference type="ARBA" id="ARBA00004127"/>
    </source>
</evidence>
<dbReference type="PIRSF" id="PIRSF017209">
    <property type="entry name" value="Memb_At2g17000_prd"/>
    <property type="match status" value="1"/>
</dbReference>
<feature type="compositionally biased region" description="Basic and acidic residues" evidence="7">
    <location>
        <begin position="10"/>
        <end position="20"/>
    </location>
</feature>
<evidence type="ECO:0000256" key="7">
    <source>
        <dbReference type="SAM" id="MobiDB-lite"/>
    </source>
</evidence>
<dbReference type="HOGENOM" id="CLU_010480_3_0_1"/>
<feature type="transmembrane region" description="Helical" evidence="8">
    <location>
        <begin position="101"/>
        <end position="122"/>
    </location>
</feature>
<dbReference type="InParanoid" id="G4T8C3"/>
<gene>
    <name evidence="10" type="ORF">PIIN_01396</name>
</gene>
<keyword evidence="6" id="KW-0256">Endoplasmic reticulum</keyword>
<dbReference type="Proteomes" id="UP000007148">
    <property type="component" value="Unassembled WGS sequence"/>
</dbReference>
<evidence type="ECO:0000313" key="10">
    <source>
        <dbReference type="EMBL" id="CCA67568.1"/>
    </source>
</evidence>
<dbReference type="PROSITE" id="PS50222">
    <property type="entry name" value="EF_HAND_2"/>
    <property type="match status" value="1"/>
</dbReference>
<accession>G4T8C3</accession>
<feature type="transmembrane region" description="Helical" evidence="8">
    <location>
        <begin position="142"/>
        <end position="165"/>
    </location>
</feature>
<dbReference type="OrthoDB" id="544685at2759"/>
<keyword evidence="5 6" id="KW-0472">Membrane</keyword>
<dbReference type="InterPro" id="IPR006685">
    <property type="entry name" value="MscS_channel_2nd"/>
</dbReference>
<dbReference type="PANTHER" id="PTHR31323">
    <property type="entry name" value="MECHANOSENSITIVE ION CHANNEL PROTEIN MSY2"/>
    <property type="match status" value="1"/>
</dbReference>
<protein>
    <recommendedName>
        <fullName evidence="6">Mechanosensitive ion channel protein</fullName>
    </recommendedName>
</protein>
<dbReference type="EMBL" id="CAFZ01000016">
    <property type="protein sequence ID" value="CCA67568.1"/>
    <property type="molecule type" value="Genomic_DNA"/>
</dbReference>
<dbReference type="GO" id="GO:0005509">
    <property type="term" value="F:calcium ion binding"/>
    <property type="evidence" value="ECO:0007669"/>
    <property type="project" value="InterPro"/>
</dbReference>
<dbReference type="AlphaFoldDB" id="G4T8C3"/>
<feature type="transmembrane region" description="Helical" evidence="8">
    <location>
        <begin position="186"/>
        <end position="206"/>
    </location>
</feature>
<keyword evidence="3 8" id="KW-0812">Transmembrane</keyword>
<dbReference type="InterPro" id="IPR058650">
    <property type="entry name" value="Msy1/2-like"/>
</dbReference>
<comment type="subcellular location">
    <subcellularLocation>
        <location evidence="1">Endomembrane system</location>
        <topology evidence="1">Multi-pass membrane protein</topology>
    </subcellularLocation>
    <subcellularLocation>
        <location evidence="6">Endoplasmic reticulum membrane</location>
    </subcellularLocation>
</comment>
<dbReference type="SUPFAM" id="SSF47473">
    <property type="entry name" value="EF-hand"/>
    <property type="match status" value="1"/>
</dbReference>
<dbReference type="Gene3D" id="1.10.238.10">
    <property type="entry name" value="EF-hand"/>
    <property type="match status" value="1"/>
</dbReference>
<evidence type="ECO:0000256" key="8">
    <source>
        <dbReference type="SAM" id="Phobius"/>
    </source>
</evidence>
<evidence type="ECO:0000313" key="11">
    <source>
        <dbReference type="Proteomes" id="UP000007148"/>
    </source>
</evidence>
<feature type="domain" description="EF-hand" evidence="9">
    <location>
        <begin position="390"/>
        <end position="425"/>
    </location>
</feature>
<sequence length="789" mass="86747">MASTYQMTERNPKPHNDVEKGNASGGYSRLGDHLAPTGTSNSPVSPHVENSRNSSFIHDATHFDYTKAGPQQYRVAKGDVPDNTVTRFYHYLIGASIVTRWALFIIPILGCLWIPGILGLTVYKKQGTGPLGGGNWWKTILFWWSVWLSVWWAGYWAALAFSFVLPKILRYTLGVIALSVRKYADWLAAIHRYVAIFLWALASFISFQPLIRNNQQSDASDSDKRALVVCWRILLGILICSAILLGEKIFIQAIATSFHERSYADRLEAQRRNTRTLVTLYINSSDQPGRIDTLHDGPAGGQGKIDPNRLLRTALKGIKGAAQTTTQAFGNVATEILGSSVLQPNSPQAIVAQALSSANKTRLLARRLFYSFRKNGSDVLLIKDIEEYFPNAETAQEAFAMFDRDGNGDATREEMELACMDLHRERLALASSMRDIDSAVGRLDNILMTIYVAAAGVVFAVILDAAVSTLLSGAAAFVLALSWLIGSSMQEILASIIFLFVKHMYDVGDRVDIDGNTYTVKEIRLLSTIFIDTRGCQVQAPNVMLNGKFIYNHRRSQQMSEPFTFEVAWDTTFEQLEALRARMLAFVKSERRDFLPVFDIIVDSFSDQSKLSVKADIKYKSNWQQGALKVQRRNKWICALKAALKETKVWGPSGDPGAVADPTEYTQVPWEEVKAKKEAAAHPEYAAREPLIPRGTFQLVDRNQVVLDQSQDVFGEGRDMNMTSPKQTGGRGRVAFAPTGRPTAEGVFAQQQGQASGAGHSAAPAAAAGAAAGASAAIVVSSADADDGN</sequence>
<keyword evidence="4 8" id="KW-1133">Transmembrane helix</keyword>
<dbReference type="GO" id="GO:0005262">
    <property type="term" value="F:calcium channel activity"/>
    <property type="evidence" value="ECO:0007669"/>
    <property type="project" value="TreeGrafter"/>
</dbReference>
<reference evidence="10 11" key="1">
    <citation type="journal article" date="2011" name="PLoS Pathog.">
        <title>Endophytic Life Strategies Decoded by Genome and Transcriptome Analyses of the Mutualistic Root Symbiont Piriformospora indica.</title>
        <authorList>
            <person name="Zuccaro A."/>
            <person name="Lahrmann U."/>
            <person name="Guldener U."/>
            <person name="Langen G."/>
            <person name="Pfiffi S."/>
            <person name="Biedenkopf D."/>
            <person name="Wong P."/>
            <person name="Samans B."/>
            <person name="Grimm C."/>
            <person name="Basiewicz M."/>
            <person name="Murat C."/>
            <person name="Martin F."/>
            <person name="Kogel K.H."/>
        </authorList>
    </citation>
    <scope>NUCLEOTIDE SEQUENCE [LARGE SCALE GENOMIC DNA]</scope>
    <source>
        <strain evidence="10 11">DSM 11827</strain>
    </source>
</reference>
<dbReference type="Pfam" id="PF00924">
    <property type="entry name" value="MS_channel_2nd"/>
    <property type="match status" value="1"/>
</dbReference>
<dbReference type="eggNOG" id="KOG4629">
    <property type="taxonomic scope" value="Eukaryota"/>
</dbReference>
<feature type="region of interest" description="Disordered" evidence="7">
    <location>
        <begin position="1"/>
        <end position="50"/>
    </location>
</feature>
<dbReference type="InterPro" id="IPR011992">
    <property type="entry name" value="EF-hand-dom_pair"/>
</dbReference>
<feature type="transmembrane region" description="Helical" evidence="8">
    <location>
        <begin position="443"/>
        <end position="463"/>
    </location>
</feature>
<feature type="transmembrane region" description="Helical" evidence="8">
    <location>
        <begin position="475"/>
        <end position="501"/>
    </location>
</feature>
<comment type="similarity">
    <text evidence="2 6">Belongs to the MscS (TC 1.A.23) family.</text>
</comment>
<dbReference type="InterPro" id="IPR002048">
    <property type="entry name" value="EF_hand_dom"/>
</dbReference>
<evidence type="ECO:0000256" key="4">
    <source>
        <dbReference type="ARBA" id="ARBA00022989"/>
    </source>
</evidence>
<evidence type="ECO:0000256" key="3">
    <source>
        <dbReference type="ARBA" id="ARBA00022692"/>
    </source>
</evidence>
<dbReference type="InterPro" id="IPR023408">
    <property type="entry name" value="MscS_beta-dom_sf"/>
</dbReference>
<dbReference type="STRING" id="1109443.G4T8C3"/>
<keyword evidence="11" id="KW-1185">Reference proteome</keyword>
<organism evidence="10 11">
    <name type="scientific">Serendipita indica (strain DSM 11827)</name>
    <name type="common">Root endophyte fungus</name>
    <name type="synonym">Piriformospora indica</name>
    <dbReference type="NCBI Taxonomy" id="1109443"/>
    <lineage>
        <taxon>Eukaryota</taxon>
        <taxon>Fungi</taxon>
        <taxon>Dikarya</taxon>
        <taxon>Basidiomycota</taxon>
        <taxon>Agaricomycotina</taxon>
        <taxon>Agaricomycetes</taxon>
        <taxon>Sebacinales</taxon>
        <taxon>Serendipitaceae</taxon>
        <taxon>Serendipita</taxon>
    </lineage>
</organism>
<dbReference type="InterPro" id="IPR016688">
    <property type="entry name" value="MscS-like_plants/fungi"/>
</dbReference>
<name>G4T8C3_SERID</name>
<evidence type="ECO:0000256" key="5">
    <source>
        <dbReference type="ARBA" id="ARBA00023136"/>
    </source>
</evidence>
<dbReference type="PANTHER" id="PTHR31323:SF15">
    <property type="entry name" value="MECHANOSENSITIVE ION CHANNEL PROTEIN MSY1"/>
    <property type="match status" value="1"/>
</dbReference>
<comment type="caution">
    <text evidence="10">The sequence shown here is derived from an EMBL/GenBank/DDBJ whole genome shotgun (WGS) entry which is preliminary data.</text>
</comment>
<dbReference type="FunCoup" id="G4T8C3">
    <property type="interactions" value="4"/>
</dbReference>
<dbReference type="OMA" id="PQMSESF"/>
<feature type="transmembrane region" description="Helical" evidence="8">
    <location>
        <begin position="226"/>
        <end position="245"/>
    </location>
</feature>
<proteinExistence type="inferred from homology"/>